<feature type="compositionally biased region" description="Polar residues" evidence="1">
    <location>
        <begin position="1"/>
        <end position="15"/>
    </location>
</feature>
<protein>
    <submittedName>
        <fullName evidence="2">Uncharacterized protein</fullName>
    </submittedName>
</protein>
<evidence type="ECO:0000313" key="2">
    <source>
        <dbReference type="EMBL" id="KAF1998605.1"/>
    </source>
</evidence>
<dbReference type="EMBL" id="ML977602">
    <property type="protein sequence ID" value="KAF1998605.1"/>
    <property type="molecule type" value="Genomic_DNA"/>
</dbReference>
<dbReference type="Proteomes" id="UP000799779">
    <property type="component" value="Unassembled WGS sequence"/>
</dbReference>
<feature type="region of interest" description="Disordered" evidence="1">
    <location>
        <begin position="1"/>
        <end position="34"/>
    </location>
</feature>
<evidence type="ECO:0000313" key="3">
    <source>
        <dbReference type="Proteomes" id="UP000799779"/>
    </source>
</evidence>
<name>A0A6A5WHH3_9PLEO</name>
<accession>A0A6A5WHH3</accession>
<feature type="region of interest" description="Disordered" evidence="1">
    <location>
        <begin position="73"/>
        <end position="92"/>
    </location>
</feature>
<reference evidence="2" key="1">
    <citation type="journal article" date="2020" name="Stud. Mycol.">
        <title>101 Dothideomycetes genomes: a test case for predicting lifestyles and emergence of pathogens.</title>
        <authorList>
            <person name="Haridas S."/>
            <person name="Albert R."/>
            <person name="Binder M."/>
            <person name="Bloem J."/>
            <person name="Labutti K."/>
            <person name="Salamov A."/>
            <person name="Andreopoulos B."/>
            <person name="Baker S."/>
            <person name="Barry K."/>
            <person name="Bills G."/>
            <person name="Bluhm B."/>
            <person name="Cannon C."/>
            <person name="Castanera R."/>
            <person name="Culley D."/>
            <person name="Daum C."/>
            <person name="Ezra D."/>
            <person name="Gonzalez J."/>
            <person name="Henrissat B."/>
            <person name="Kuo A."/>
            <person name="Liang C."/>
            <person name="Lipzen A."/>
            <person name="Lutzoni F."/>
            <person name="Magnuson J."/>
            <person name="Mondo S."/>
            <person name="Nolan M."/>
            <person name="Ohm R."/>
            <person name="Pangilinan J."/>
            <person name="Park H.-J."/>
            <person name="Ramirez L."/>
            <person name="Alfaro M."/>
            <person name="Sun H."/>
            <person name="Tritt A."/>
            <person name="Yoshinaga Y."/>
            <person name="Zwiers L.-H."/>
            <person name="Turgeon B."/>
            <person name="Goodwin S."/>
            <person name="Spatafora J."/>
            <person name="Crous P."/>
            <person name="Grigoriev I."/>
        </authorList>
    </citation>
    <scope>NUCLEOTIDE SEQUENCE</scope>
    <source>
        <strain evidence="2">CBS 123094</strain>
    </source>
</reference>
<sequence>MQTSAAHTQASPKIDTTSHFDVAKTSTTPARHHHHQQQWVSLTFLPPPLRPAIAVHFSTLVEFCVQAASKTVHTHSKITTGQPQLSGSIEKA</sequence>
<keyword evidence="3" id="KW-1185">Reference proteome</keyword>
<proteinExistence type="predicted"/>
<evidence type="ECO:0000256" key="1">
    <source>
        <dbReference type="SAM" id="MobiDB-lite"/>
    </source>
</evidence>
<dbReference type="AlphaFoldDB" id="A0A6A5WHH3"/>
<organism evidence="2 3">
    <name type="scientific">Amniculicola lignicola CBS 123094</name>
    <dbReference type="NCBI Taxonomy" id="1392246"/>
    <lineage>
        <taxon>Eukaryota</taxon>
        <taxon>Fungi</taxon>
        <taxon>Dikarya</taxon>
        <taxon>Ascomycota</taxon>
        <taxon>Pezizomycotina</taxon>
        <taxon>Dothideomycetes</taxon>
        <taxon>Pleosporomycetidae</taxon>
        <taxon>Pleosporales</taxon>
        <taxon>Amniculicolaceae</taxon>
        <taxon>Amniculicola</taxon>
    </lineage>
</organism>
<gene>
    <name evidence="2" type="ORF">P154DRAFT_577710</name>
</gene>
<feature type="compositionally biased region" description="Polar residues" evidence="1">
    <location>
        <begin position="77"/>
        <end position="92"/>
    </location>
</feature>